<organism evidence="1 2">
    <name type="scientific">Nostoc flagelliforme CCNUN1</name>
    <dbReference type="NCBI Taxonomy" id="2038116"/>
    <lineage>
        <taxon>Bacteria</taxon>
        <taxon>Bacillati</taxon>
        <taxon>Cyanobacteriota</taxon>
        <taxon>Cyanophyceae</taxon>
        <taxon>Nostocales</taxon>
        <taxon>Nostocaceae</taxon>
        <taxon>Nostoc</taxon>
    </lineage>
</organism>
<reference evidence="1 2" key="1">
    <citation type="submission" date="2017-11" db="EMBL/GenBank/DDBJ databases">
        <title>Complete genome of a free-living desiccation-tolerant cyanobacterium and its photosynthetic adaptation to extreme terrestrial habitat.</title>
        <authorList>
            <person name="Shang J."/>
        </authorList>
    </citation>
    <scope>NUCLEOTIDE SEQUENCE [LARGE SCALE GENOMIC DNA]</scope>
    <source>
        <strain evidence="1 2">CCNUN1</strain>
    </source>
</reference>
<protein>
    <submittedName>
        <fullName evidence="1">Uncharacterized protein</fullName>
    </submittedName>
</protein>
<name>A0A2K8SFM5_9NOSO</name>
<dbReference type="KEGG" id="nfl:COO91_00041"/>
<accession>A0A2K8SFM5</accession>
<dbReference type="Proteomes" id="UP000232003">
    <property type="component" value="Chromosome"/>
</dbReference>
<evidence type="ECO:0000313" key="2">
    <source>
        <dbReference type="Proteomes" id="UP000232003"/>
    </source>
</evidence>
<keyword evidence="2" id="KW-1185">Reference proteome</keyword>
<gene>
    <name evidence="1" type="ORF">COO91_00041</name>
</gene>
<proteinExistence type="predicted"/>
<dbReference type="EMBL" id="CP024785">
    <property type="protein sequence ID" value="AUB34228.1"/>
    <property type="molecule type" value="Genomic_DNA"/>
</dbReference>
<sequence>MFDNTLTHGLRPKSHLEWFGLVCLGASSSLLSKILEAVSKKGSYYSSKDEGEILL</sequence>
<evidence type="ECO:0000313" key="1">
    <source>
        <dbReference type="EMBL" id="AUB34228.1"/>
    </source>
</evidence>
<dbReference type="AlphaFoldDB" id="A0A2K8SFM5"/>